<proteinExistence type="predicted"/>
<evidence type="ECO:0000313" key="2">
    <source>
        <dbReference type="WBParaSite" id="JU765_v2.g8430.t1"/>
    </source>
</evidence>
<reference evidence="2" key="1">
    <citation type="submission" date="2022-11" db="UniProtKB">
        <authorList>
            <consortium name="WormBaseParasite"/>
        </authorList>
    </citation>
    <scope>IDENTIFICATION</scope>
</reference>
<accession>A0AC34RMJ0</accession>
<organism evidence="1 2">
    <name type="scientific">Panagrolaimus sp. JU765</name>
    <dbReference type="NCBI Taxonomy" id="591449"/>
    <lineage>
        <taxon>Eukaryota</taxon>
        <taxon>Metazoa</taxon>
        <taxon>Ecdysozoa</taxon>
        <taxon>Nematoda</taxon>
        <taxon>Chromadorea</taxon>
        <taxon>Rhabditida</taxon>
        <taxon>Tylenchina</taxon>
        <taxon>Panagrolaimomorpha</taxon>
        <taxon>Panagrolaimoidea</taxon>
        <taxon>Panagrolaimidae</taxon>
        <taxon>Panagrolaimus</taxon>
    </lineage>
</organism>
<sequence length="187" mass="21579">MSVSDKRSKVELLDLPLGILDEIIKKLPQPYEFSLTCKKLRNECLFVHENAVAKLYIRHSNAVIEFWSAKSGDIVNKRFTLANRDQDFHKNHVKHLTVILYGNEGYSKEAEENILNMIDRTRLSSLNFFCYGKIRVSFMHRLATFAGTFPKIILRIFFANNGESDDITEFAAKLKDAEFVPGLKRHP</sequence>
<name>A0AC34RMJ0_9BILA</name>
<evidence type="ECO:0000313" key="1">
    <source>
        <dbReference type="Proteomes" id="UP000887576"/>
    </source>
</evidence>
<dbReference type="WBParaSite" id="JU765_v2.g8430.t1">
    <property type="protein sequence ID" value="JU765_v2.g8430.t1"/>
    <property type="gene ID" value="JU765_v2.g8430"/>
</dbReference>
<protein>
    <submittedName>
        <fullName evidence="2">F-box domain-containing protein</fullName>
    </submittedName>
</protein>
<dbReference type="Proteomes" id="UP000887576">
    <property type="component" value="Unplaced"/>
</dbReference>